<dbReference type="InterPro" id="IPR052172">
    <property type="entry name" value="UxaA_altronate/galactarate_dh"/>
</dbReference>
<reference evidence="5 6" key="1">
    <citation type="submission" date="2007-10" db="EMBL/GenBank/DDBJ databases">
        <title>Complete sequence of Caldivirga maquilingensis IC-167.</title>
        <authorList>
            <consortium name="US DOE Joint Genome Institute"/>
            <person name="Copeland A."/>
            <person name="Lucas S."/>
            <person name="Lapidus A."/>
            <person name="Barry K."/>
            <person name="Glavina del Rio T."/>
            <person name="Dalin E."/>
            <person name="Tice H."/>
            <person name="Pitluck S."/>
            <person name="Saunders E."/>
            <person name="Brettin T."/>
            <person name="Bruce D."/>
            <person name="Detter J.C."/>
            <person name="Han C."/>
            <person name="Schmutz J."/>
            <person name="Larimer F."/>
            <person name="Land M."/>
            <person name="Hauser L."/>
            <person name="Kyrpides N."/>
            <person name="Ivanova N."/>
            <person name="Biddle J.F."/>
            <person name="Zhang Z."/>
            <person name="Fitz-Gibbon S.T."/>
            <person name="Lowe T.M."/>
            <person name="Saltikov C."/>
            <person name="House C.H."/>
            <person name="Richardson P."/>
        </authorList>
    </citation>
    <scope>NUCLEOTIDE SEQUENCE [LARGE SCALE GENOMIC DNA]</scope>
    <source>
        <strain evidence="6">ATCC 700844 / DSM 13496 / JCM 10307 / IC-167</strain>
    </source>
</reference>
<gene>
    <name evidence="5" type="ordered locus">Cmaq_1140</name>
</gene>
<evidence type="ECO:0000256" key="2">
    <source>
        <dbReference type="ARBA" id="ARBA00023239"/>
    </source>
</evidence>
<evidence type="ECO:0000313" key="6">
    <source>
        <dbReference type="Proteomes" id="UP000001137"/>
    </source>
</evidence>
<dbReference type="STRING" id="397948.Cmaq_1140"/>
<feature type="domain" description="D-galactarate/Altronate dehydratase second" evidence="3">
    <location>
        <begin position="13"/>
        <end position="137"/>
    </location>
</feature>
<dbReference type="GO" id="GO:0016787">
    <property type="term" value="F:hydrolase activity"/>
    <property type="evidence" value="ECO:0007669"/>
    <property type="project" value="UniProtKB-KW"/>
</dbReference>
<dbReference type="GeneID" id="5710190"/>
<dbReference type="KEGG" id="cma:Cmaq_1140"/>
<evidence type="ECO:0000259" key="3">
    <source>
        <dbReference type="Pfam" id="PF04295"/>
    </source>
</evidence>
<dbReference type="HOGENOM" id="CLU_029189_1_0_2"/>
<protein>
    <submittedName>
        <fullName evidence="5">D-galactarate dehydratase/Altronate hydrolase domain protein</fullName>
    </submittedName>
</protein>
<dbReference type="PANTHER" id="PTHR30536:SF5">
    <property type="entry name" value="ALTRONATE DEHYDRATASE"/>
    <property type="match status" value="1"/>
</dbReference>
<name>A8MDW1_CALMQ</name>
<keyword evidence="6" id="KW-1185">Reference proteome</keyword>
<feature type="domain" description="D-galactarate/Altronate dehydratase C-terminal" evidence="4">
    <location>
        <begin position="150"/>
        <end position="389"/>
    </location>
</feature>
<dbReference type="Pfam" id="PF20629">
    <property type="entry name" value="GD_AH_C"/>
    <property type="match status" value="1"/>
</dbReference>
<dbReference type="eggNOG" id="arCOG05317">
    <property type="taxonomic scope" value="Archaea"/>
</dbReference>
<dbReference type="GO" id="GO:0019698">
    <property type="term" value="P:D-galacturonate catabolic process"/>
    <property type="evidence" value="ECO:0007669"/>
    <property type="project" value="TreeGrafter"/>
</dbReference>
<dbReference type="InterPro" id="IPR007392">
    <property type="entry name" value="GD_AH_second"/>
</dbReference>
<keyword evidence="2" id="KW-0456">Lyase</keyword>
<dbReference type="AlphaFoldDB" id="A8MDW1"/>
<evidence type="ECO:0000256" key="1">
    <source>
        <dbReference type="ARBA" id="ARBA00010986"/>
    </source>
</evidence>
<dbReference type="EMBL" id="CP000852">
    <property type="protein sequence ID" value="ABW01967.1"/>
    <property type="molecule type" value="Genomic_DNA"/>
</dbReference>
<evidence type="ECO:0000259" key="4">
    <source>
        <dbReference type="Pfam" id="PF20629"/>
    </source>
</evidence>
<dbReference type="InterPro" id="IPR048332">
    <property type="entry name" value="GD_AH_C"/>
</dbReference>
<dbReference type="Pfam" id="PF04295">
    <property type="entry name" value="GD_AH_second"/>
    <property type="match status" value="1"/>
</dbReference>
<comment type="similarity">
    <text evidence="1">Belongs to the UxaA family.</text>
</comment>
<accession>A8MDW1</accession>
<evidence type="ECO:0000313" key="5">
    <source>
        <dbReference type="EMBL" id="ABW01967.1"/>
    </source>
</evidence>
<proteinExistence type="inferred from homology"/>
<sequence>MSDVAGKYPTIKAYIRPDGSVGVRNHVAIIPIDDLSNTAALGVAKLIRGTVAIPHPYGRLQFGRDLNLLFHVLSGTGANPNVYGAIVIGIEDNWANKVADVIAKTGKPVYVFSIEGNGDLKTIEAAARKAKELVQDAGEQQRTEVDLTGIVFSIKCGESDTTSGLASNPALGHTVDKLVDLGNTVMFGETSELTGAEDIVASRIKDPELRSKFMRIYNEYVEVIEREGVDLLGSQPTEGNIKGGLSTIEEKALGNIQKLGTRPITCVADYLDPVPRNGGLCFVNTSSAAAEAVTLFAAKGSVLHFFTTGQGNVVGHPIIPVIKISANPKTVKAMGEHIDVDVSDLLELKVSLQEAGDRIFNYALRVMNGRLTAAEALQHDEFSPIKLYVSA</sequence>
<keyword evidence="5" id="KW-0378">Hydrolase</keyword>
<organism evidence="5 6">
    <name type="scientific">Caldivirga maquilingensis (strain ATCC 700844 / DSM 13496 / JCM 10307 / IC-167)</name>
    <dbReference type="NCBI Taxonomy" id="397948"/>
    <lineage>
        <taxon>Archaea</taxon>
        <taxon>Thermoproteota</taxon>
        <taxon>Thermoprotei</taxon>
        <taxon>Thermoproteales</taxon>
        <taxon>Thermoproteaceae</taxon>
        <taxon>Caldivirga</taxon>
    </lineage>
</organism>
<dbReference type="Proteomes" id="UP000001137">
    <property type="component" value="Chromosome"/>
</dbReference>
<dbReference type="GO" id="GO:0016829">
    <property type="term" value="F:lyase activity"/>
    <property type="evidence" value="ECO:0007669"/>
    <property type="project" value="UniProtKB-KW"/>
</dbReference>
<dbReference type="PANTHER" id="PTHR30536">
    <property type="entry name" value="ALTRONATE/GALACTARATE DEHYDRATASE"/>
    <property type="match status" value="1"/>
</dbReference>
<dbReference type="RefSeq" id="WP_012186186.1">
    <property type="nucleotide sequence ID" value="NC_009954.1"/>
</dbReference>